<evidence type="ECO:0000256" key="11">
    <source>
        <dbReference type="ARBA" id="ARBA00022801"/>
    </source>
</evidence>
<dbReference type="NCBIfam" id="TIGR03188">
    <property type="entry name" value="histidine_hisI"/>
    <property type="match status" value="1"/>
</dbReference>
<proteinExistence type="inferred from homology"/>
<comment type="similarity">
    <text evidence="7 15">In the N-terminal section; belongs to the PRA-CH family.</text>
</comment>
<evidence type="ECO:0000256" key="3">
    <source>
        <dbReference type="ARBA" id="ARBA00004496"/>
    </source>
</evidence>
<dbReference type="NCBIfam" id="NF000768">
    <property type="entry name" value="PRK00051.1"/>
    <property type="match status" value="1"/>
</dbReference>
<name>A0A3P3TYI0_9BACL</name>
<keyword evidence="13 15" id="KW-0368">Histidine biosynthesis</keyword>
<dbReference type="Pfam" id="PF01503">
    <property type="entry name" value="PRA-PH"/>
    <property type="match status" value="1"/>
</dbReference>
<evidence type="ECO:0000313" key="17">
    <source>
        <dbReference type="EMBL" id="RRJ63155.1"/>
    </source>
</evidence>
<evidence type="ECO:0000256" key="8">
    <source>
        <dbReference type="ARBA" id="ARBA00022490"/>
    </source>
</evidence>
<comment type="caution">
    <text evidence="17">The sequence shown here is derived from an EMBL/GenBank/DDBJ whole genome shotgun (WGS) entry which is preliminary data.</text>
</comment>
<dbReference type="GO" id="GO:0004636">
    <property type="term" value="F:phosphoribosyl-ATP diphosphatase activity"/>
    <property type="evidence" value="ECO:0007669"/>
    <property type="project" value="UniProtKB-UniRule"/>
</dbReference>
<dbReference type="SUPFAM" id="SSF101386">
    <property type="entry name" value="all-alpha NTP pyrophosphatases"/>
    <property type="match status" value="1"/>
</dbReference>
<comment type="subcellular location">
    <subcellularLocation>
        <location evidence="3 15">Cytoplasm</location>
    </subcellularLocation>
</comment>
<dbReference type="Gene3D" id="1.10.287.1080">
    <property type="entry name" value="MazG-like"/>
    <property type="match status" value="1"/>
</dbReference>
<sequence length="281" mass="30205">MTENQPLQYTYSIEELEETIKWDGQGLVPAIVQDTAGKEVLMLAYMNRESLRKSLETGQTWFWSRSRRELWNKGATSGNTQRIAALRYDCDGDTLLVEVHANGPACHTGENTCFYRTAATADAGGAAAGAGTAGGVVASTAGVGTAEGATISAVTGAAASGAGSADGSTGAGDGLAANPTGAGRFTVLAELEQLIAERYEQRPEGAYTTYLFEKGLDKILKKVGEETAESIIAAKNGDNDELRYEVSDLIYHLLVLLRERGLPLDEIMRELERRHERPRRD</sequence>
<dbReference type="InterPro" id="IPR008179">
    <property type="entry name" value="HisE"/>
</dbReference>
<keyword evidence="9 15" id="KW-0028">Amino-acid biosynthesis</keyword>
<comment type="pathway">
    <text evidence="4 15">Amino-acid biosynthesis; L-histidine biosynthesis; L-histidine from 5-phospho-alpha-D-ribose 1-diphosphate: step 3/9.</text>
</comment>
<dbReference type="InterPro" id="IPR021130">
    <property type="entry name" value="PRib-ATP_PPHydrolase-like"/>
</dbReference>
<accession>A0A3P3TYI0</accession>
<dbReference type="OrthoDB" id="9795769at2"/>
<dbReference type="RefSeq" id="WP_128631006.1">
    <property type="nucleotide sequence ID" value="NZ_RRCN01000001.1"/>
</dbReference>
<feature type="domain" description="Phosphoribosyl-AMP cyclohydrolase" evidence="16">
    <location>
        <begin position="42"/>
        <end position="115"/>
    </location>
</feature>
<dbReference type="Gene3D" id="3.10.20.810">
    <property type="entry name" value="Phosphoribosyl-AMP cyclohydrolase"/>
    <property type="match status" value="1"/>
</dbReference>
<dbReference type="GO" id="GO:0004635">
    <property type="term" value="F:phosphoribosyl-AMP cyclohydrolase activity"/>
    <property type="evidence" value="ECO:0007669"/>
    <property type="project" value="UniProtKB-UniRule"/>
</dbReference>
<evidence type="ECO:0000256" key="5">
    <source>
        <dbReference type="ARBA" id="ARBA00005204"/>
    </source>
</evidence>
<keyword evidence="12 15" id="KW-0067">ATP-binding</keyword>
<dbReference type="HAMAP" id="MF_01021">
    <property type="entry name" value="HisI"/>
    <property type="match status" value="1"/>
</dbReference>
<dbReference type="InterPro" id="IPR023019">
    <property type="entry name" value="His_synth_HisIE"/>
</dbReference>
<gene>
    <name evidence="15 17" type="primary">hisI</name>
    <name evidence="15" type="synonym">hisIE</name>
    <name evidence="17" type="ORF">EHV15_09645</name>
</gene>
<evidence type="ECO:0000313" key="18">
    <source>
        <dbReference type="Proteomes" id="UP000267017"/>
    </source>
</evidence>
<keyword evidence="10 15" id="KW-0547">Nucleotide-binding</keyword>
<reference evidence="17 18" key="1">
    <citation type="submission" date="2018-11" db="EMBL/GenBank/DDBJ databases">
        <title>Genome sequencing of Paenibacillus sp. KCOM 3021 (= ChDC PVNT-B20).</title>
        <authorList>
            <person name="Kook J.-K."/>
            <person name="Park S.-N."/>
            <person name="Lim Y.K."/>
        </authorList>
    </citation>
    <scope>NUCLEOTIDE SEQUENCE [LARGE SCALE GENOMIC DNA]</scope>
    <source>
        <strain evidence="17 18">KCOM 3021</strain>
    </source>
</reference>
<evidence type="ECO:0000256" key="4">
    <source>
        <dbReference type="ARBA" id="ARBA00005169"/>
    </source>
</evidence>
<comment type="similarity">
    <text evidence="6 15">In the C-terminal section; belongs to the PRA-PH family.</text>
</comment>
<dbReference type="InterPro" id="IPR002496">
    <property type="entry name" value="PRib_AMP_CycHydrolase_dom"/>
</dbReference>
<dbReference type="CDD" id="cd11534">
    <property type="entry name" value="NTP-PPase_HisIE_like"/>
    <property type="match status" value="1"/>
</dbReference>
<comment type="catalytic activity">
    <reaction evidence="2 15">
        <text>1-(5-phospho-beta-D-ribosyl)-ATP + H2O = 1-(5-phospho-beta-D-ribosyl)-5'-AMP + diphosphate + H(+)</text>
        <dbReference type="Rhea" id="RHEA:22828"/>
        <dbReference type="ChEBI" id="CHEBI:15377"/>
        <dbReference type="ChEBI" id="CHEBI:15378"/>
        <dbReference type="ChEBI" id="CHEBI:33019"/>
        <dbReference type="ChEBI" id="CHEBI:59457"/>
        <dbReference type="ChEBI" id="CHEBI:73183"/>
        <dbReference type="EC" id="3.6.1.31"/>
    </reaction>
</comment>
<evidence type="ECO:0000256" key="9">
    <source>
        <dbReference type="ARBA" id="ARBA00022605"/>
    </source>
</evidence>
<dbReference type="EC" id="3.6.1.31" evidence="15"/>
<feature type="region of interest" description="Phosphoribosyl-ATP pyrophosphohydrolase" evidence="15">
    <location>
        <begin position="188"/>
        <end position="281"/>
    </location>
</feature>
<dbReference type="EC" id="3.5.4.19" evidence="15"/>
<protein>
    <recommendedName>
        <fullName evidence="15">Histidine biosynthesis bifunctional protein HisIE</fullName>
    </recommendedName>
    <domain>
        <recommendedName>
            <fullName evidence="15">Phosphoribosyl-AMP cyclohydrolase</fullName>
            <shortName evidence="15">PRA-CH</shortName>
            <ecNumber evidence="15">3.5.4.19</ecNumber>
        </recommendedName>
    </domain>
    <domain>
        <recommendedName>
            <fullName evidence="15">Phosphoribosyl-ATP pyrophosphatase</fullName>
            <shortName evidence="15">PRA-PH</shortName>
            <ecNumber evidence="15">3.6.1.31</ecNumber>
        </recommendedName>
    </domain>
</protein>
<comment type="catalytic activity">
    <reaction evidence="1 15">
        <text>1-(5-phospho-beta-D-ribosyl)-5'-AMP + H2O = 1-(5-phospho-beta-D-ribosyl)-5-[(5-phospho-beta-D-ribosylamino)methylideneamino]imidazole-4-carboxamide</text>
        <dbReference type="Rhea" id="RHEA:20049"/>
        <dbReference type="ChEBI" id="CHEBI:15377"/>
        <dbReference type="ChEBI" id="CHEBI:58435"/>
        <dbReference type="ChEBI" id="CHEBI:59457"/>
        <dbReference type="EC" id="3.5.4.19"/>
    </reaction>
</comment>
<dbReference type="FunFam" id="1.10.287.1080:FF:000002">
    <property type="entry name" value="Histidine biosynthesis bifunctional protein HisIE"/>
    <property type="match status" value="1"/>
</dbReference>
<dbReference type="FunFam" id="3.10.20.810:FF:000001">
    <property type="entry name" value="Histidine biosynthesis bifunctional protein HisIE"/>
    <property type="match status" value="1"/>
</dbReference>
<dbReference type="AlphaFoldDB" id="A0A3P3TYI0"/>
<dbReference type="Proteomes" id="UP000267017">
    <property type="component" value="Unassembled WGS sequence"/>
</dbReference>
<evidence type="ECO:0000256" key="13">
    <source>
        <dbReference type="ARBA" id="ARBA00023102"/>
    </source>
</evidence>
<evidence type="ECO:0000256" key="14">
    <source>
        <dbReference type="ARBA" id="ARBA00023268"/>
    </source>
</evidence>
<dbReference type="PANTHER" id="PTHR42945:SF9">
    <property type="entry name" value="HISTIDINE BIOSYNTHESIS BIFUNCTIONAL PROTEIN HISIE"/>
    <property type="match status" value="1"/>
</dbReference>
<dbReference type="Pfam" id="PF01502">
    <property type="entry name" value="PRA-CH"/>
    <property type="match status" value="1"/>
</dbReference>
<dbReference type="InterPro" id="IPR038019">
    <property type="entry name" value="PRib_AMP_CycHydrolase_sf"/>
</dbReference>
<evidence type="ECO:0000259" key="16">
    <source>
        <dbReference type="Pfam" id="PF01502"/>
    </source>
</evidence>
<keyword evidence="11 15" id="KW-0378">Hydrolase</keyword>
<dbReference type="HAMAP" id="MF_01019">
    <property type="entry name" value="HisIE"/>
    <property type="match status" value="1"/>
</dbReference>
<dbReference type="InterPro" id="IPR026660">
    <property type="entry name" value="PRA-CH"/>
</dbReference>
<feature type="region of interest" description="Phosphoribosyl-AMP cyclohydrolase" evidence="15">
    <location>
        <begin position="1"/>
        <end position="187"/>
    </location>
</feature>
<keyword evidence="14 15" id="KW-0511">Multifunctional enzyme</keyword>
<organism evidence="17 18">
    <name type="scientific">Paenibacillus oralis</name>
    <dbReference type="NCBI Taxonomy" id="2490856"/>
    <lineage>
        <taxon>Bacteria</taxon>
        <taxon>Bacillati</taxon>
        <taxon>Bacillota</taxon>
        <taxon>Bacilli</taxon>
        <taxon>Bacillales</taxon>
        <taxon>Paenibacillaceae</taxon>
        <taxon>Paenibacillus</taxon>
    </lineage>
</organism>
<evidence type="ECO:0000256" key="6">
    <source>
        <dbReference type="ARBA" id="ARBA00007731"/>
    </source>
</evidence>
<evidence type="ECO:0000256" key="12">
    <source>
        <dbReference type="ARBA" id="ARBA00022840"/>
    </source>
</evidence>
<dbReference type="EMBL" id="RRCN01000001">
    <property type="protein sequence ID" value="RRJ63155.1"/>
    <property type="molecule type" value="Genomic_DNA"/>
</dbReference>
<keyword evidence="8 15" id="KW-0963">Cytoplasm</keyword>
<dbReference type="PANTHER" id="PTHR42945">
    <property type="entry name" value="HISTIDINE BIOSYNTHESIS BIFUNCTIONAL PROTEIN"/>
    <property type="match status" value="1"/>
</dbReference>
<dbReference type="GO" id="GO:0005524">
    <property type="term" value="F:ATP binding"/>
    <property type="evidence" value="ECO:0007669"/>
    <property type="project" value="UniProtKB-KW"/>
</dbReference>
<evidence type="ECO:0000256" key="2">
    <source>
        <dbReference type="ARBA" id="ARBA00001460"/>
    </source>
</evidence>
<evidence type="ECO:0000256" key="10">
    <source>
        <dbReference type="ARBA" id="ARBA00022741"/>
    </source>
</evidence>
<dbReference type="GO" id="GO:0000105">
    <property type="term" value="P:L-histidine biosynthetic process"/>
    <property type="evidence" value="ECO:0007669"/>
    <property type="project" value="UniProtKB-UniRule"/>
</dbReference>
<dbReference type="UniPathway" id="UPA00031">
    <property type="reaction ID" value="UER00007"/>
</dbReference>
<evidence type="ECO:0000256" key="15">
    <source>
        <dbReference type="HAMAP-Rule" id="MF_01019"/>
    </source>
</evidence>
<dbReference type="SUPFAM" id="SSF141734">
    <property type="entry name" value="HisI-like"/>
    <property type="match status" value="1"/>
</dbReference>
<comment type="pathway">
    <text evidence="5 15">Amino-acid biosynthesis; L-histidine biosynthesis; L-histidine from 5-phospho-alpha-D-ribose 1-diphosphate: step 2/9.</text>
</comment>
<evidence type="ECO:0000256" key="7">
    <source>
        <dbReference type="ARBA" id="ARBA00008299"/>
    </source>
</evidence>
<evidence type="ECO:0000256" key="1">
    <source>
        <dbReference type="ARBA" id="ARBA00000024"/>
    </source>
</evidence>
<keyword evidence="18" id="KW-1185">Reference proteome</keyword>
<dbReference type="GO" id="GO:0005737">
    <property type="term" value="C:cytoplasm"/>
    <property type="evidence" value="ECO:0007669"/>
    <property type="project" value="UniProtKB-SubCell"/>
</dbReference>
<dbReference type="HAMAP" id="MF_01020">
    <property type="entry name" value="HisE"/>
    <property type="match status" value="1"/>
</dbReference>